<dbReference type="Proteomes" id="UP001152795">
    <property type="component" value="Unassembled WGS sequence"/>
</dbReference>
<keyword evidence="3" id="KW-1185">Reference proteome</keyword>
<gene>
    <name evidence="2" type="ORF">PACLA_8A013482</name>
</gene>
<reference evidence="2" key="1">
    <citation type="submission" date="2020-04" db="EMBL/GenBank/DDBJ databases">
        <authorList>
            <person name="Alioto T."/>
            <person name="Alioto T."/>
            <person name="Gomez Garrido J."/>
        </authorList>
    </citation>
    <scope>NUCLEOTIDE SEQUENCE</scope>
    <source>
        <strain evidence="2">A484AB</strain>
    </source>
</reference>
<comment type="caution">
    <text evidence="2">The sequence shown here is derived from an EMBL/GenBank/DDBJ whole genome shotgun (WGS) entry which is preliminary data.</text>
</comment>
<feature type="compositionally biased region" description="Basic and acidic residues" evidence="1">
    <location>
        <begin position="232"/>
        <end position="243"/>
    </location>
</feature>
<feature type="non-terminal residue" evidence="2">
    <location>
        <position position="1"/>
    </location>
</feature>
<evidence type="ECO:0000313" key="2">
    <source>
        <dbReference type="EMBL" id="CAB4001329.1"/>
    </source>
</evidence>
<accession>A0A7D9E8J1</accession>
<protein>
    <submittedName>
        <fullName evidence="2">Uncharacterized protein</fullName>
    </submittedName>
</protein>
<proteinExistence type="predicted"/>
<name>A0A7D9E8J1_PARCT</name>
<dbReference type="AlphaFoldDB" id="A0A7D9E8J1"/>
<dbReference type="EMBL" id="CACRXK020004057">
    <property type="protein sequence ID" value="CAB4001329.1"/>
    <property type="molecule type" value="Genomic_DNA"/>
</dbReference>
<sequence>CFTQSGCIPKAFAYVPSFAQIFQLTHTTKSPRDEHSKHNPVDQTVNFFDKRSKEPSCPKLTAVHSELSDSVWNDLQYDLIWENVVDYTYSLCSTNSEHQQKCFELYTKAKRKSSKKTQPVLINDHAVNGFLSNVKNILLKYEYLVDDKGNGEISTKHEKLGSCSKHDCSKSTRRNDGPCCSNQSAKNDTEISRVFEQLEVCGDLLTIAEKAIDLKLEAPDHEGLSIRSNIDASEKSMMEEPSTKVRALV</sequence>
<organism evidence="2 3">
    <name type="scientific">Paramuricea clavata</name>
    <name type="common">Red gorgonian</name>
    <name type="synonym">Violescent sea-whip</name>
    <dbReference type="NCBI Taxonomy" id="317549"/>
    <lineage>
        <taxon>Eukaryota</taxon>
        <taxon>Metazoa</taxon>
        <taxon>Cnidaria</taxon>
        <taxon>Anthozoa</taxon>
        <taxon>Octocorallia</taxon>
        <taxon>Malacalcyonacea</taxon>
        <taxon>Plexauridae</taxon>
        <taxon>Paramuricea</taxon>
    </lineage>
</organism>
<feature type="region of interest" description="Disordered" evidence="1">
    <location>
        <begin position="227"/>
        <end position="249"/>
    </location>
</feature>
<evidence type="ECO:0000256" key="1">
    <source>
        <dbReference type="SAM" id="MobiDB-lite"/>
    </source>
</evidence>
<evidence type="ECO:0000313" key="3">
    <source>
        <dbReference type="Proteomes" id="UP001152795"/>
    </source>
</evidence>